<dbReference type="GO" id="GO:0099402">
    <property type="term" value="P:plant organ development"/>
    <property type="evidence" value="ECO:0007669"/>
    <property type="project" value="UniProtKB-ARBA"/>
</dbReference>
<evidence type="ECO:0008006" key="5">
    <source>
        <dbReference type="Google" id="ProtNLM"/>
    </source>
</evidence>
<organism evidence="3 4">
    <name type="scientific">Arabidopsis arenosa</name>
    <name type="common">Sand rock-cress</name>
    <name type="synonym">Cardaminopsis arenosa</name>
    <dbReference type="NCBI Taxonomy" id="38785"/>
    <lineage>
        <taxon>Eukaryota</taxon>
        <taxon>Viridiplantae</taxon>
        <taxon>Streptophyta</taxon>
        <taxon>Embryophyta</taxon>
        <taxon>Tracheophyta</taxon>
        <taxon>Spermatophyta</taxon>
        <taxon>Magnoliopsida</taxon>
        <taxon>eudicotyledons</taxon>
        <taxon>Gunneridae</taxon>
        <taxon>Pentapetalae</taxon>
        <taxon>rosids</taxon>
        <taxon>malvids</taxon>
        <taxon>Brassicales</taxon>
        <taxon>Brassicaceae</taxon>
        <taxon>Camelineae</taxon>
        <taxon>Arabidopsis</taxon>
    </lineage>
</organism>
<dbReference type="Pfam" id="PF13041">
    <property type="entry name" value="PPR_2"/>
    <property type="match status" value="2"/>
</dbReference>
<dbReference type="FunFam" id="1.25.40.10:FF:000694">
    <property type="entry name" value="Pentatricopeptide repeat-containing protein At3g50420"/>
    <property type="match status" value="1"/>
</dbReference>
<feature type="repeat" description="PPR" evidence="2">
    <location>
        <begin position="918"/>
        <end position="952"/>
    </location>
</feature>
<reference evidence="3" key="1">
    <citation type="submission" date="2021-01" db="EMBL/GenBank/DDBJ databases">
        <authorList>
            <person name="Bezrukov I."/>
        </authorList>
    </citation>
    <scope>NUCLEOTIDE SEQUENCE</scope>
</reference>
<proteinExistence type="predicted"/>
<dbReference type="InterPro" id="IPR046848">
    <property type="entry name" value="E_motif"/>
</dbReference>
<keyword evidence="1" id="KW-0677">Repeat</keyword>
<keyword evidence="4" id="KW-1185">Reference proteome</keyword>
<dbReference type="InterPro" id="IPR046960">
    <property type="entry name" value="PPR_At4g14850-like_plant"/>
</dbReference>
<protein>
    <recommendedName>
        <fullName evidence="5">Pentatricopeptide repeat-containing protein</fullName>
    </recommendedName>
</protein>
<dbReference type="NCBIfam" id="TIGR00756">
    <property type="entry name" value="PPR"/>
    <property type="match status" value="5"/>
</dbReference>
<feature type="repeat" description="PPR" evidence="2">
    <location>
        <begin position="124"/>
        <end position="158"/>
    </location>
</feature>
<evidence type="ECO:0000256" key="2">
    <source>
        <dbReference type="PROSITE-ProRule" id="PRU00708"/>
    </source>
</evidence>
<feature type="repeat" description="PPR" evidence="2">
    <location>
        <begin position="611"/>
        <end position="646"/>
    </location>
</feature>
<evidence type="ECO:0000256" key="1">
    <source>
        <dbReference type="ARBA" id="ARBA00022737"/>
    </source>
</evidence>
<feature type="repeat" description="PPR" evidence="2">
    <location>
        <begin position="713"/>
        <end position="747"/>
    </location>
</feature>
<feature type="repeat" description="PPR" evidence="2">
    <location>
        <begin position="22"/>
        <end position="57"/>
    </location>
</feature>
<feature type="repeat" description="PPR" evidence="2">
    <location>
        <begin position="816"/>
        <end position="850"/>
    </location>
</feature>
<dbReference type="PANTHER" id="PTHR47926:SF356">
    <property type="entry name" value="(WILD MALAYSIAN BANANA) HYPOTHETICAL PROTEIN"/>
    <property type="match status" value="1"/>
</dbReference>
<dbReference type="FunFam" id="1.25.40.10:FF:000285">
    <property type="entry name" value="Pentatricopeptide repeat-containing protein, chloroplastic"/>
    <property type="match status" value="1"/>
</dbReference>
<feature type="repeat" description="PPR" evidence="2">
    <location>
        <begin position="1019"/>
        <end position="1053"/>
    </location>
</feature>
<dbReference type="EMBL" id="LR999455">
    <property type="protein sequence ID" value="CAE6075722.1"/>
    <property type="molecule type" value="Genomic_DNA"/>
</dbReference>
<dbReference type="GO" id="GO:0009451">
    <property type="term" value="P:RNA modification"/>
    <property type="evidence" value="ECO:0007669"/>
    <property type="project" value="InterPro"/>
</dbReference>
<dbReference type="InterPro" id="IPR002885">
    <property type="entry name" value="PPR_rpt"/>
</dbReference>
<dbReference type="Pfam" id="PF01535">
    <property type="entry name" value="PPR"/>
    <property type="match status" value="12"/>
</dbReference>
<gene>
    <name evidence="3" type="ORF">AARE701A_LOCUS13023</name>
</gene>
<dbReference type="Pfam" id="PF13812">
    <property type="entry name" value="PPR_3"/>
    <property type="match status" value="1"/>
</dbReference>
<dbReference type="Proteomes" id="UP000682877">
    <property type="component" value="Chromosome 5"/>
</dbReference>
<dbReference type="GO" id="GO:0003723">
    <property type="term" value="F:RNA binding"/>
    <property type="evidence" value="ECO:0007669"/>
    <property type="project" value="InterPro"/>
</dbReference>
<dbReference type="FunFam" id="1.25.40.10:FF:000158">
    <property type="entry name" value="pentatricopeptide repeat-containing protein At2g33680"/>
    <property type="match status" value="2"/>
</dbReference>
<dbReference type="Gene3D" id="1.25.40.10">
    <property type="entry name" value="Tetratricopeptide repeat domain"/>
    <property type="match status" value="12"/>
</dbReference>
<evidence type="ECO:0000313" key="3">
    <source>
        <dbReference type="EMBL" id="CAE6075722.1"/>
    </source>
</evidence>
<dbReference type="AlphaFoldDB" id="A0A8S2AAL7"/>
<accession>A0A8S2AAL7</accession>
<dbReference type="PROSITE" id="PS51375">
    <property type="entry name" value="PPR"/>
    <property type="match status" value="9"/>
</dbReference>
<sequence>MYVRCRSLEQARKLFDKMPERNVVSYNALYSAYSRNPDYASYAFSLINQMASESLKPNRSTFTSLLQVCTVLEDVLMGSLLHSQIIKLGFSGNVVFQTSVLGMYSSCGDLESARRIFECVNDGDAVAWNTMIVGSLRNDKIEDGLILFRSMLMYGVDPTQFTCGDMREAFYVFGRIHNPNLVSWNSIISGCSENGFGEQAILMYRRLHRMSTLRPDEYTYSAAISATAEPERFIHGKLLHGQVTKLGYERSVFVGSTLLSMDFKNGEAESAQKVFGVIPERDVVLWTEMIVGESRVGNSECAFQLFIEMYQEKNRTDGFSLSSVLGTCSDMAMLRQGEVFHSLAIKTGLDSVMSVCGALVDMYGKNGKYETAESIFSLASNPDLKCWNSMLGAYSQHGMETGIKDGFKHYSCIMSLVSKAGLLDEALELIGQSPPGNNQAELWRTLLSAYVNARNLQMGLYAAKQILKLDPGDTTTHILLSNLYAANGRWEDVVEMRKKIRGLASAKDPGLSWIEVKNNNTQVFYSGDQSNPEIITQAQDELHRLKIELTRKCVSITALKRARQLHAIILTAGAGSASESPYANNNLISMYVRCSSLEQARKLFDKMPERNVVSYNALYSAYSRNPDYASYAFSLINQMASESLKPNSSTFTSLVQVCTVLEDVLMGSLLHSQIIKLGYSDNVVVQTSVLGMYSSCGDLESARRIFECVNDGDVVAWNTMIVGSLRNDKIEDGLMLFRSMLMSGVDPTQFTYSMVLNACSKLGSYSYSVGKLIHARMIVSDILADLPVENALLDMYCSFGDMKEAFYVFGKIHNPNLVSWNSIISGCSENGFGEQAILMYRRLHRMSTPRPDEYTYSAAISATAEPERFVYGKLLHGQVTKLGYERSVFVGTTLLSMYFKNGEAESAQKVFGVITERDVVLWTEMIVGYSRLGNSECAVQLFIEMYRGKNRTDGFSLSSVLGACSDMAMLRQGEVFHSLAIKTGFDSVMSVCGALVDMYGKNGKYETAESIFSLVSNPDLKCWNSMLGAYSQHGMVEKALSFFEQILEKGFTPDAVTYLSLLAACSHRGSTQEGKFLWNQMKEQGIKAGFKHYSCMVSLVSKAGLLDEALELIEQSPPGNNQPELWRTMLSACVNTRNLEMGLYAAEQILKLDPEDTATHILLSNLYAVNGRWEEVAEMRRKIKGLASAKDPGLSWIEVNNNNTQVFSSGDQSNPKVITQAQDELHRLKSNMLCRSSSNEQNSFLIRLISSD</sequence>
<dbReference type="PANTHER" id="PTHR47926">
    <property type="entry name" value="PENTATRICOPEPTIDE REPEAT-CONTAINING PROTEIN"/>
    <property type="match status" value="1"/>
</dbReference>
<feature type="repeat" description="PPR" evidence="2">
    <location>
        <begin position="180"/>
        <end position="214"/>
    </location>
</feature>
<dbReference type="FunFam" id="1.25.40.10:FF:002168">
    <property type="entry name" value="Pentatricopeptide repeat-containing protein At3g50420"/>
    <property type="match status" value="1"/>
</dbReference>
<name>A0A8S2AAL7_ARAAE</name>
<dbReference type="Pfam" id="PF20431">
    <property type="entry name" value="E_motif"/>
    <property type="match status" value="2"/>
</dbReference>
<dbReference type="InterPro" id="IPR011990">
    <property type="entry name" value="TPR-like_helical_dom_sf"/>
</dbReference>
<dbReference type="SUPFAM" id="SSF48452">
    <property type="entry name" value="TPR-like"/>
    <property type="match status" value="1"/>
</dbReference>
<feature type="repeat" description="PPR" evidence="2">
    <location>
        <begin position="1054"/>
        <end position="1088"/>
    </location>
</feature>
<evidence type="ECO:0000313" key="4">
    <source>
        <dbReference type="Proteomes" id="UP000682877"/>
    </source>
</evidence>